<evidence type="ECO:0000313" key="4">
    <source>
        <dbReference type="Proteomes" id="UP001320420"/>
    </source>
</evidence>
<keyword evidence="1" id="KW-1133">Transmembrane helix</keyword>
<comment type="caution">
    <text evidence="3">The sequence shown here is derived from an EMBL/GenBank/DDBJ whole genome shotgun (WGS) entry which is preliminary data.</text>
</comment>
<proteinExistence type="predicted"/>
<feature type="transmembrane region" description="Helical" evidence="1">
    <location>
        <begin position="237"/>
        <end position="263"/>
    </location>
</feature>
<keyword evidence="4" id="KW-1185">Reference proteome</keyword>
<name>A0AAN9UV94_9PEZI</name>
<keyword evidence="1" id="KW-0812">Transmembrane</keyword>
<evidence type="ECO:0000259" key="2">
    <source>
        <dbReference type="Pfam" id="PF26616"/>
    </source>
</evidence>
<keyword evidence="1" id="KW-0472">Membrane</keyword>
<protein>
    <recommendedName>
        <fullName evidence="2">CorA-like transporter domain-containing protein</fullName>
    </recommendedName>
</protein>
<evidence type="ECO:0000313" key="3">
    <source>
        <dbReference type="EMBL" id="KAK7753927.1"/>
    </source>
</evidence>
<dbReference type="AlphaFoldDB" id="A0AAN9UV94"/>
<dbReference type="EMBL" id="JAKJXP020000024">
    <property type="protein sequence ID" value="KAK7753927.1"/>
    <property type="molecule type" value="Genomic_DNA"/>
</dbReference>
<gene>
    <name evidence="3" type="ORF">SLS62_004025</name>
</gene>
<dbReference type="InterPro" id="IPR058257">
    <property type="entry name" value="CorA-like_dom"/>
</dbReference>
<accession>A0AAN9UV94</accession>
<feature type="domain" description="CorA-like transporter" evidence="2">
    <location>
        <begin position="13"/>
        <end position="103"/>
    </location>
</feature>
<sequence length="296" mass="33911">MCTVHLLLKINGSWKIRQAAVHHQLDIGSGIQLWLFGDPHAAIKDRITEIINANLNYREKYETVAASFKSSLNVHLEIARWSTQGWRLYLLSLEETVETLTSKFVFRNSPRSQLDTDDLFRVQEYEGKVNETVMVLESNGDNLESLRNFYIMLVEESGFPTAAQMSCRGSVKQFCSQLHELIYDVKMQIRRANILVKTVADRKAIFIQFLQTETAVRAEGLSATMWRQTEKASQEAIAMRIITVITLIYLPPTFVSLFPFAWYKHEGVKMKKRAASMEKEFPDVFNETPGLTGSFS</sequence>
<reference evidence="3 4" key="1">
    <citation type="submission" date="2024-02" db="EMBL/GenBank/DDBJ databases">
        <title>De novo assembly and annotation of 12 fungi associated with fruit tree decline syndrome in Ontario, Canada.</title>
        <authorList>
            <person name="Sulman M."/>
            <person name="Ellouze W."/>
            <person name="Ilyukhin E."/>
        </authorList>
    </citation>
    <scope>NUCLEOTIDE SEQUENCE [LARGE SCALE GENOMIC DNA]</scope>
    <source>
        <strain evidence="3 4">M11/M66-122</strain>
    </source>
</reference>
<organism evidence="3 4">
    <name type="scientific">Diatrype stigma</name>
    <dbReference type="NCBI Taxonomy" id="117547"/>
    <lineage>
        <taxon>Eukaryota</taxon>
        <taxon>Fungi</taxon>
        <taxon>Dikarya</taxon>
        <taxon>Ascomycota</taxon>
        <taxon>Pezizomycotina</taxon>
        <taxon>Sordariomycetes</taxon>
        <taxon>Xylariomycetidae</taxon>
        <taxon>Xylariales</taxon>
        <taxon>Diatrypaceae</taxon>
        <taxon>Diatrype</taxon>
    </lineage>
</organism>
<dbReference type="Proteomes" id="UP001320420">
    <property type="component" value="Unassembled WGS sequence"/>
</dbReference>
<dbReference type="Pfam" id="PF26616">
    <property type="entry name" value="CorA-like"/>
    <property type="match status" value="1"/>
</dbReference>
<evidence type="ECO:0000256" key="1">
    <source>
        <dbReference type="SAM" id="Phobius"/>
    </source>
</evidence>